<evidence type="ECO:0000256" key="1">
    <source>
        <dbReference type="SAM" id="Coils"/>
    </source>
</evidence>
<dbReference type="Gene3D" id="2.40.420.20">
    <property type="match status" value="1"/>
</dbReference>
<evidence type="ECO:0000256" key="2">
    <source>
        <dbReference type="SAM" id="SignalP"/>
    </source>
</evidence>
<reference evidence="4 5" key="1">
    <citation type="submission" date="2016-10" db="EMBL/GenBank/DDBJ databases">
        <authorList>
            <person name="de Groot N.N."/>
        </authorList>
    </citation>
    <scope>NUCLEOTIDE SEQUENCE [LARGE SCALE GENOMIC DNA]</scope>
    <source>
        <strain evidence="4 5">DSM 25186</strain>
    </source>
</reference>
<dbReference type="AlphaFoldDB" id="A0A1G9SCE6"/>
<dbReference type="Gene3D" id="1.10.287.470">
    <property type="entry name" value="Helix hairpin bin"/>
    <property type="match status" value="1"/>
</dbReference>
<dbReference type="Gene3D" id="2.40.30.170">
    <property type="match status" value="1"/>
</dbReference>
<gene>
    <name evidence="4" type="ORF">SAMN05421823_11291</name>
</gene>
<evidence type="ECO:0000259" key="3">
    <source>
        <dbReference type="Pfam" id="PF25954"/>
    </source>
</evidence>
<dbReference type="PANTHER" id="PTHR30469">
    <property type="entry name" value="MULTIDRUG RESISTANCE PROTEIN MDTA"/>
    <property type="match status" value="1"/>
</dbReference>
<protein>
    <submittedName>
        <fullName evidence="4">HlyD family secretion protein</fullName>
    </submittedName>
</protein>
<dbReference type="GO" id="GO:0015562">
    <property type="term" value="F:efflux transmembrane transporter activity"/>
    <property type="evidence" value="ECO:0007669"/>
    <property type="project" value="TreeGrafter"/>
</dbReference>
<dbReference type="STRING" id="1075417.SAMN05421823_11291"/>
<dbReference type="InterPro" id="IPR058792">
    <property type="entry name" value="Beta-barrel_RND_2"/>
</dbReference>
<feature type="chain" id="PRO_5011518338" evidence="2">
    <location>
        <begin position="22"/>
        <end position="372"/>
    </location>
</feature>
<dbReference type="OrthoDB" id="869610at2"/>
<dbReference type="Proteomes" id="UP000198510">
    <property type="component" value="Unassembled WGS sequence"/>
</dbReference>
<feature type="coiled-coil region" evidence="1">
    <location>
        <begin position="151"/>
        <end position="189"/>
    </location>
</feature>
<sequence>MTNRMFRSSSRWWWGSLLALAACRNGQETSHPAYKTLTEAVYASATLRPVDAYQVYAPVSGILDRKEVQVGDTVRSGEVMFVIRSEASDVRSQQANLQLESARRAATPGSPQLTELELGVENARQRYRADSLQLVRQQNLWDHNATSRQALEQAQLAAQTSQNQYQAAVQRLEAQRRDLQQRVQDAQAHYRLTSTERGDALVTSRLDGRVYRVFVETGELVGPQQAIATVGDRERFLLEMLVDERDISRVQVGQPVLFTTDIYGDSVFRAEVTKIYPALNAESRTFRVDAALPAVADQIYAGASAEANIIIQQKSRALVIPRSLLLAGDSVRVVRDGEEQKVKVQTGIQNLELVEITAGLDTTSQLVMPKEE</sequence>
<feature type="domain" description="CusB-like beta-barrel" evidence="3">
    <location>
        <begin position="239"/>
        <end position="309"/>
    </location>
</feature>
<proteinExistence type="predicted"/>
<dbReference type="EMBL" id="FNFO01000012">
    <property type="protein sequence ID" value="SDM32475.1"/>
    <property type="molecule type" value="Genomic_DNA"/>
</dbReference>
<dbReference type="GO" id="GO:1990281">
    <property type="term" value="C:efflux pump complex"/>
    <property type="evidence" value="ECO:0007669"/>
    <property type="project" value="TreeGrafter"/>
</dbReference>
<dbReference type="PROSITE" id="PS51257">
    <property type="entry name" value="PROKAR_LIPOPROTEIN"/>
    <property type="match status" value="1"/>
</dbReference>
<evidence type="ECO:0000313" key="5">
    <source>
        <dbReference type="Proteomes" id="UP000198510"/>
    </source>
</evidence>
<organism evidence="4 5">
    <name type="scientific">Catalinimonas alkaloidigena</name>
    <dbReference type="NCBI Taxonomy" id="1075417"/>
    <lineage>
        <taxon>Bacteria</taxon>
        <taxon>Pseudomonadati</taxon>
        <taxon>Bacteroidota</taxon>
        <taxon>Cytophagia</taxon>
        <taxon>Cytophagales</taxon>
        <taxon>Catalimonadaceae</taxon>
        <taxon>Catalinimonas</taxon>
    </lineage>
</organism>
<keyword evidence="5" id="KW-1185">Reference proteome</keyword>
<dbReference type="SUPFAM" id="SSF111369">
    <property type="entry name" value="HlyD-like secretion proteins"/>
    <property type="match status" value="1"/>
</dbReference>
<dbReference type="PANTHER" id="PTHR30469:SF33">
    <property type="entry name" value="SLR1207 PROTEIN"/>
    <property type="match status" value="1"/>
</dbReference>
<name>A0A1G9SCE6_9BACT</name>
<feature type="signal peptide" evidence="2">
    <location>
        <begin position="1"/>
        <end position="21"/>
    </location>
</feature>
<dbReference type="Pfam" id="PF25954">
    <property type="entry name" value="Beta-barrel_RND_2"/>
    <property type="match status" value="1"/>
</dbReference>
<dbReference type="Gene3D" id="2.40.50.100">
    <property type="match status" value="1"/>
</dbReference>
<accession>A0A1G9SCE6</accession>
<evidence type="ECO:0000313" key="4">
    <source>
        <dbReference type="EMBL" id="SDM32475.1"/>
    </source>
</evidence>
<keyword evidence="2" id="KW-0732">Signal</keyword>
<keyword evidence="1" id="KW-0175">Coiled coil</keyword>